<dbReference type="OrthoDB" id="10065820at2759"/>
<dbReference type="GeneID" id="106169058"/>
<protein>
    <submittedName>
        <fullName evidence="3">Arginine/serine-rich protein PNISR-like</fullName>
    </submittedName>
</protein>
<evidence type="ECO:0000256" key="1">
    <source>
        <dbReference type="SAM" id="MobiDB-lite"/>
    </source>
</evidence>
<dbReference type="KEGG" id="lak:106169058"/>
<dbReference type="InParanoid" id="A0A1S3J1V3"/>
<proteinExistence type="predicted"/>
<feature type="region of interest" description="Disordered" evidence="1">
    <location>
        <begin position="42"/>
        <end position="100"/>
    </location>
</feature>
<sequence>MWPAAQGGWGTWPIQQAAYQHIPHEQVDWAALAKQWISQKDNLEAAQQGNQPVEGNQNQAAPPDGGQGHAANVAVENGNQNTSFSGAEGSYPMGDQNQMTGGWGWGMHGWDMGGWGMQGEMKTFKLKI</sequence>
<keyword evidence="2" id="KW-1185">Reference proteome</keyword>
<gene>
    <name evidence="3" type="primary">LOC106169058</name>
</gene>
<dbReference type="Proteomes" id="UP000085678">
    <property type="component" value="Unplaced"/>
</dbReference>
<accession>A0A1S3J1V3</accession>
<evidence type="ECO:0000313" key="2">
    <source>
        <dbReference type="Proteomes" id="UP000085678"/>
    </source>
</evidence>
<dbReference type="RefSeq" id="XP_013403804.1">
    <property type="nucleotide sequence ID" value="XM_013548350.1"/>
</dbReference>
<name>A0A1S3J1V3_LINAN</name>
<evidence type="ECO:0000313" key="3">
    <source>
        <dbReference type="RefSeq" id="XP_013403804.1"/>
    </source>
</evidence>
<organism evidence="2 3">
    <name type="scientific">Lingula anatina</name>
    <name type="common">Brachiopod</name>
    <name type="synonym">Lingula unguis</name>
    <dbReference type="NCBI Taxonomy" id="7574"/>
    <lineage>
        <taxon>Eukaryota</taxon>
        <taxon>Metazoa</taxon>
        <taxon>Spiralia</taxon>
        <taxon>Lophotrochozoa</taxon>
        <taxon>Brachiopoda</taxon>
        <taxon>Linguliformea</taxon>
        <taxon>Lingulata</taxon>
        <taxon>Lingulida</taxon>
        <taxon>Linguloidea</taxon>
        <taxon>Lingulidae</taxon>
        <taxon>Lingula</taxon>
    </lineage>
</organism>
<feature type="compositionally biased region" description="Polar residues" evidence="1">
    <location>
        <begin position="42"/>
        <end position="60"/>
    </location>
</feature>
<dbReference type="AlphaFoldDB" id="A0A1S3J1V3"/>
<reference evidence="3" key="1">
    <citation type="submission" date="2025-08" db="UniProtKB">
        <authorList>
            <consortium name="RefSeq"/>
        </authorList>
    </citation>
    <scope>IDENTIFICATION</scope>
    <source>
        <tissue evidence="3">Gonads</tissue>
    </source>
</reference>